<reference evidence="2 3" key="1">
    <citation type="submission" date="2019-11" db="EMBL/GenBank/DDBJ databases">
        <title>Comparative genomics of hydrocarbon-degrading Desulfosarcina strains.</title>
        <authorList>
            <person name="Watanabe M."/>
            <person name="Kojima H."/>
            <person name="Fukui M."/>
        </authorList>
    </citation>
    <scope>NUCLEOTIDE SEQUENCE [LARGE SCALE GENOMIC DNA]</scope>
    <source>
        <strain evidence="2 3">PL12</strain>
    </source>
</reference>
<dbReference type="Proteomes" id="UP000427906">
    <property type="component" value="Chromosome"/>
</dbReference>
<proteinExistence type="predicted"/>
<dbReference type="EMBL" id="AP021874">
    <property type="protein sequence ID" value="BBO70979.1"/>
    <property type="molecule type" value="Genomic_DNA"/>
</dbReference>
<evidence type="ECO:0000313" key="3">
    <source>
        <dbReference type="Proteomes" id="UP000427906"/>
    </source>
</evidence>
<accession>A0A5K7YSM8</accession>
<feature type="region of interest" description="Disordered" evidence="1">
    <location>
        <begin position="36"/>
        <end position="62"/>
    </location>
</feature>
<sequence length="62" mass="6948">MTRWIKGKENPRAALVNHISAHVLHTAGGEKLAFKERGQEQPRPPLRQGVMTRPQAPSSHWG</sequence>
<gene>
    <name evidence="2" type="ORF">DSCA_49090</name>
</gene>
<evidence type="ECO:0000256" key="1">
    <source>
        <dbReference type="SAM" id="MobiDB-lite"/>
    </source>
</evidence>
<evidence type="ECO:0000313" key="2">
    <source>
        <dbReference type="EMBL" id="BBO70979.1"/>
    </source>
</evidence>
<dbReference type="KEGG" id="dalk:DSCA_49090"/>
<dbReference type="AlphaFoldDB" id="A0A5K7YSM8"/>
<protein>
    <submittedName>
        <fullName evidence="2">Uncharacterized protein</fullName>
    </submittedName>
</protein>
<name>A0A5K7YSM8_9BACT</name>
<organism evidence="2 3">
    <name type="scientific">Desulfosarcina alkanivorans</name>
    <dbReference type="NCBI Taxonomy" id="571177"/>
    <lineage>
        <taxon>Bacteria</taxon>
        <taxon>Pseudomonadati</taxon>
        <taxon>Thermodesulfobacteriota</taxon>
        <taxon>Desulfobacteria</taxon>
        <taxon>Desulfobacterales</taxon>
        <taxon>Desulfosarcinaceae</taxon>
        <taxon>Desulfosarcina</taxon>
    </lineage>
</organism>
<keyword evidence="3" id="KW-1185">Reference proteome</keyword>